<evidence type="ECO:0000313" key="7">
    <source>
        <dbReference type="EMBL" id="KAK1606732.1"/>
    </source>
</evidence>
<dbReference type="InterPro" id="IPR043502">
    <property type="entry name" value="DNA/RNA_pol_sf"/>
</dbReference>
<dbReference type="InterPro" id="IPR043128">
    <property type="entry name" value="Rev_trsase/Diguanyl_cyclase"/>
</dbReference>
<dbReference type="Gene3D" id="3.30.70.270">
    <property type="match status" value="2"/>
</dbReference>
<dbReference type="FunFam" id="3.30.70.270:FF:000026">
    <property type="entry name" value="Transposon Ty3-G Gag-Pol polyprotein"/>
    <property type="match status" value="1"/>
</dbReference>
<keyword evidence="2" id="KW-0548">Nucleotidyltransferase</keyword>
<sequence length="1167" mass="133560">MKAFRDTLIDCNLEDMGYEGDIFTWRRGLIRERLDRAVCDPRWSAMFPLAGVVHEDFGKSDHRPILIDTERMAGIQTQYSRAPLRFEARWLCESSIESIIQTAWDRAKLLHAGSSFREQTKEVHEALHEWDSTVLKGPRKRLRELQVELNLVMSGPLSDDALSKQRELQIQIENLLEQEEIYWVQRGRANWLRHGDQNTAFFHRFASERRKRNFIKQLTDEAGNVIDDRDQMMAIASGYFQNLFTSEVQDPDNGVIDKVLPCVTNEMNEILTAPYTREEVKKAMFNIGDLKAPGPDGLHAIFYKRFWHIIGEDLTDEVLLAVNSRVVPEGWNHTTIVLIPKVESPESITQFRPISLCNVVYKVIAKLLANRLKHLLRDIITPNQSAFVPGRLITDNILVAYESYHTIKNKRTGKFGICAVKLDMHKAYDRVEWTFLRKILLRLGFDQSWVDLIMACVSSVRYQVRLNNKLSDHIYPTRGLRQGDPLSPYLFLLCAEGLSSLLKHEEMTGNLIGVKVCRSAPAISHLLFEDDSLILMRADANNAITLRNVLNEYLIETVDNVIPEAYIEKTPFPAKMKEYSVISSVVNKSEKKPKEPEEQIKIEPVVAIVKDLVNENVEDGHIIFCEDASNIVSHPNKPKQVSVPMLSVRIGDHCYYGLCDIGASVSAIPYELYTEIMHEIDSCELEDIDVVIRLANRETISPIGIVRDVEVLCGKIKYPADFLCASIVLVPNNPLQQHLENSESEAFRKERDELEEIFLRQPILKHDLPVEDLGTTPPPKEDPVFDLKPLPDNLKYAHIDDKKIYPVIISSKLSEIEEERLLEILKKHRGAIGYTLDDLKGISPSICQHAINMEDDAKPVVEHQHRLIPKMKEVKGGMTVVPNDNDELIPQRIVVGYRMCIDFRKVNKVTKKDHYPLPFIDQMLERLSKNTHFCFLDGYSGFSQIAVKAKDQEKTTFTCPYGTYAYRRMPFGLCNAPATFQICMYAIFHGFCESIVEVFMDDFSVYGNSFDNCLRNLDKVLQRCEETNLVLNWEKCHFMVNEGIVLGHKISERGIEVDRAKVEAIEKMPYPRDVKGIRSVLGHAGFYRRFIKDFSKISKPLTNLLQKDVPFVFDDDCKEAFETLKKALTTAPVVEPPDWNLPFEIMCDASDFAVGAVLGQRVDKKLN</sequence>
<dbReference type="Pfam" id="PF17919">
    <property type="entry name" value="RT_RNaseH_2"/>
    <property type="match status" value="1"/>
</dbReference>
<keyword evidence="1" id="KW-0808">Transferase</keyword>
<dbReference type="GO" id="GO:0004519">
    <property type="term" value="F:endonuclease activity"/>
    <property type="evidence" value="ECO:0007669"/>
    <property type="project" value="UniProtKB-KW"/>
</dbReference>
<name>A0AAD8QS78_LOLMU</name>
<proteinExistence type="predicted"/>
<keyword evidence="4" id="KW-0378">Hydrolase</keyword>
<keyword evidence="3" id="KW-0540">Nuclease</keyword>
<dbReference type="InterPro" id="IPR041577">
    <property type="entry name" value="RT_RNaseH_2"/>
</dbReference>
<evidence type="ECO:0000259" key="6">
    <source>
        <dbReference type="PROSITE" id="PS50878"/>
    </source>
</evidence>
<dbReference type="Pfam" id="PF00078">
    <property type="entry name" value="RVT_1"/>
    <property type="match status" value="2"/>
</dbReference>
<dbReference type="Proteomes" id="UP001231189">
    <property type="component" value="Unassembled WGS sequence"/>
</dbReference>
<evidence type="ECO:0000256" key="4">
    <source>
        <dbReference type="ARBA" id="ARBA00022759"/>
    </source>
</evidence>
<dbReference type="AlphaFoldDB" id="A0AAD8QS78"/>
<evidence type="ECO:0000256" key="1">
    <source>
        <dbReference type="ARBA" id="ARBA00022679"/>
    </source>
</evidence>
<reference evidence="7" key="1">
    <citation type="submission" date="2023-07" db="EMBL/GenBank/DDBJ databases">
        <title>A chromosome-level genome assembly of Lolium multiflorum.</title>
        <authorList>
            <person name="Chen Y."/>
            <person name="Copetti D."/>
            <person name="Kolliker R."/>
            <person name="Studer B."/>
        </authorList>
    </citation>
    <scope>NUCLEOTIDE SEQUENCE</scope>
    <source>
        <strain evidence="7">02402/16</strain>
        <tissue evidence="7">Leaf</tissue>
    </source>
</reference>
<dbReference type="CDD" id="cd01647">
    <property type="entry name" value="RT_LTR"/>
    <property type="match status" value="1"/>
</dbReference>
<evidence type="ECO:0000313" key="8">
    <source>
        <dbReference type="Proteomes" id="UP001231189"/>
    </source>
</evidence>
<evidence type="ECO:0000256" key="5">
    <source>
        <dbReference type="ARBA" id="ARBA00023268"/>
    </source>
</evidence>
<evidence type="ECO:0000256" key="3">
    <source>
        <dbReference type="ARBA" id="ARBA00022722"/>
    </source>
</evidence>
<evidence type="ECO:0000256" key="2">
    <source>
        <dbReference type="ARBA" id="ARBA00022695"/>
    </source>
</evidence>
<dbReference type="SUPFAM" id="SSF56219">
    <property type="entry name" value="DNase I-like"/>
    <property type="match status" value="1"/>
</dbReference>
<dbReference type="InterPro" id="IPR021109">
    <property type="entry name" value="Peptidase_aspartic_dom_sf"/>
</dbReference>
<organism evidence="7 8">
    <name type="scientific">Lolium multiflorum</name>
    <name type="common">Italian ryegrass</name>
    <name type="synonym">Lolium perenne subsp. multiflorum</name>
    <dbReference type="NCBI Taxonomy" id="4521"/>
    <lineage>
        <taxon>Eukaryota</taxon>
        <taxon>Viridiplantae</taxon>
        <taxon>Streptophyta</taxon>
        <taxon>Embryophyta</taxon>
        <taxon>Tracheophyta</taxon>
        <taxon>Spermatophyta</taxon>
        <taxon>Magnoliopsida</taxon>
        <taxon>Liliopsida</taxon>
        <taxon>Poales</taxon>
        <taxon>Poaceae</taxon>
        <taxon>BOP clade</taxon>
        <taxon>Pooideae</taxon>
        <taxon>Poodae</taxon>
        <taxon>Poeae</taxon>
        <taxon>Poeae Chloroplast Group 2 (Poeae type)</taxon>
        <taxon>Loliodinae</taxon>
        <taxon>Loliinae</taxon>
        <taxon>Lolium</taxon>
    </lineage>
</organism>
<keyword evidence="8" id="KW-1185">Reference proteome</keyword>
<feature type="domain" description="Reverse transcriptase" evidence="6">
    <location>
        <begin position="862"/>
        <end position="1057"/>
    </location>
</feature>
<gene>
    <name evidence="7" type="ORF">QYE76_030405</name>
</gene>
<feature type="domain" description="Reverse transcriptase" evidence="6">
    <location>
        <begin position="320"/>
        <end position="581"/>
    </location>
</feature>
<dbReference type="PROSITE" id="PS50878">
    <property type="entry name" value="RT_POL"/>
    <property type="match status" value="2"/>
</dbReference>
<dbReference type="PANTHER" id="PTHR37984">
    <property type="entry name" value="PROTEIN CBG26694"/>
    <property type="match status" value="1"/>
</dbReference>
<keyword evidence="4" id="KW-0255">Endonuclease</keyword>
<comment type="caution">
    <text evidence="7">The sequence shown here is derived from an EMBL/GenBank/DDBJ whole genome shotgun (WGS) entry which is preliminary data.</text>
</comment>
<dbReference type="Gene3D" id="3.10.10.10">
    <property type="entry name" value="HIV Type 1 Reverse Transcriptase, subunit A, domain 1"/>
    <property type="match status" value="1"/>
</dbReference>
<keyword evidence="5" id="KW-0511">Multifunctional enzyme</keyword>
<protein>
    <recommendedName>
        <fullName evidence="6">Reverse transcriptase domain-containing protein</fullName>
    </recommendedName>
</protein>
<dbReference type="EMBL" id="JAUUTY010000007">
    <property type="protein sequence ID" value="KAK1606732.1"/>
    <property type="molecule type" value="Genomic_DNA"/>
</dbReference>
<accession>A0AAD8QS78</accession>
<dbReference type="InterPro" id="IPR050951">
    <property type="entry name" value="Retrovirus_Pol_polyprotein"/>
</dbReference>
<dbReference type="PANTHER" id="PTHR37984:SF5">
    <property type="entry name" value="PROTEIN NYNRIN-LIKE"/>
    <property type="match status" value="1"/>
</dbReference>
<dbReference type="SUPFAM" id="SSF56672">
    <property type="entry name" value="DNA/RNA polymerases"/>
    <property type="match status" value="2"/>
</dbReference>
<feature type="non-terminal residue" evidence="7">
    <location>
        <position position="1167"/>
    </location>
</feature>
<dbReference type="InterPro" id="IPR036691">
    <property type="entry name" value="Endo/exonu/phosph_ase_sf"/>
</dbReference>
<dbReference type="Gene3D" id="2.40.70.10">
    <property type="entry name" value="Acid Proteases"/>
    <property type="match status" value="1"/>
</dbReference>
<dbReference type="InterPro" id="IPR000477">
    <property type="entry name" value="RT_dom"/>
</dbReference>
<dbReference type="GO" id="GO:0016779">
    <property type="term" value="F:nucleotidyltransferase activity"/>
    <property type="evidence" value="ECO:0007669"/>
    <property type="project" value="UniProtKB-KW"/>
</dbReference>
<dbReference type="CDD" id="cd01650">
    <property type="entry name" value="RT_nLTR_like"/>
    <property type="match status" value="1"/>
</dbReference>
<dbReference type="CDD" id="cd00303">
    <property type="entry name" value="retropepsin_like"/>
    <property type="match status" value="1"/>
</dbReference>